<evidence type="ECO:0000256" key="9">
    <source>
        <dbReference type="ARBA" id="ARBA00023239"/>
    </source>
</evidence>
<dbReference type="PANTHER" id="PTHR43181:SF1">
    <property type="entry name" value="2-C-METHYL-D-ERYTHRITOL 2,4-CYCLODIPHOSPHATE SYNTHASE, CHLOROPLASTIC"/>
    <property type="match status" value="1"/>
</dbReference>
<dbReference type="InterPro" id="IPR020555">
    <property type="entry name" value="MECDP_synthase_CS"/>
</dbReference>
<evidence type="ECO:0000256" key="10">
    <source>
        <dbReference type="ARBA" id="ARBA00023268"/>
    </source>
</evidence>
<dbReference type="GO" id="GO:0008685">
    <property type="term" value="F:2-C-methyl-D-erythritol 2,4-cyclodiphosphate synthase activity"/>
    <property type="evidence" value="ECO:0007669"/>
    <property type="project" value="UniProtKB-EC"/>
</dbReference>
<gene>
    <name evidence="12" type="ORF">MNB_SM-7-385</name>
</gene>
<keyword evidence="10" id="KW-0511">Multifunctional enzyme</keyword>
<dbReference type="Pfam" id="PF02542">
    <property type="entry name" value="YgbB"/>
    <property type="match status" value="1"/>
</dbReference>
<dbReference type="PROSITE" id="PS01350">
    <property type="entry name" value="ISPF"/>
    <property type="match status" value="1"/>
</dbReference>
<evidence type="ECO:0000256" key="8">
    <source>
        <dbReference type="ARBA" id="ARBA00023229"/>
    </source>
</evidence>
<evidence type="ECO:0000256" key="2">
    <source>
        <dbReference type="ARBA" id="ARBA00001968"/>
    </source>
</evidence>
<sequence length="374" mass="41488">MRDISLILLAAGSSSRFDAPVKKQWIRIEDKPLWQFVADRFSSFDLFDQIIITATKGEEHYMQLHGDYTIVTGGNTRQESLSNALKLVKSRYVIVSDIARACIKKETLLELIDQKEHYDVVVPYINVSDTVVYDDTTIDRARLKRIQTPQLSKVSKLKEALNTSKEFTDESSAIVAAGGSRGFVKGSLEATKITFKEDLQALSCLKPPKDLILSGSGFDVHEFDTTKDHLYLCGERVECGYGFKAHSDGDVAIHALIDALLGASGMGDIGELFPDTDDAYAGIDSKKLLGEVLDRIKKYGFELINIDLTIIAQKPKLSPYKGRFRNSLASICNLPPIRVNIKATTTEKLGFIGRGEGVGVMANANLTYYNYNRN</sequence>
<feature type="domain" description="2-C-methyl-D-erythritol 2,4-cyclodiphosphate synthase" evidence="11">
    <location>
        <begin position="214"/>
        <end position="366"/>
    </location>
</feature>
<evidence type="ECO:0000256" key="1">
    <source>
        <dbReference type="ARBA" id="ARBA00000200"/>
    </source>
</evidence>
<dbReference type="SUPFAM" id="SSF69765">
    <property type="entry name" value="IpsF-like"/>
    <property type="match status" value="1"/>
</dbReference>
<dbReference type="Pfam" id="PF01128">
    <property type="entry name" value="IspD"/>
    <property type="match status" value="1"/>
</dbReference>
<name>A0A1W1BSB9_9ZZZZ</name>
<evidence type="ECO:0000256" key="4">
    <source>
        <dbReference type="ARBA" id="ARBA00012579"/>
    </source>
</evidence>
<keyword evidence="7" id="KW-0479">Metal-binding</keyword>
<keyword evidence="6 12" id="KW-0548">Nucleotidyltransferase</keyword>
<keyword evidence="5 12" id="KW-0808">Transferase</keyword>
<protein>
    <recommendedName>
        <fullName evidence="4">2-C-methyl-D-erythritol 2,4-cyclodiphosphate synthase</fullName>
        <ecNumber evidence="4">4.6.1.12</ecNumber>
    </recommendedName>
</protein>
<dbReference type="Gene3D" id="3.90.550.10">
    <property type="entry name" value="Spore Coat Polysaccharide Biosynthesis Protein SpsA, Chain A"/>
    <property type="match status" value="1"/>
</dbReference>
<dbReference type="UniPathway" id="UPA00056">
    <property type="reaction ID" value="UER00095"/>
</dbReference>
<dbReference type="CDD" id="cd00554">
    <property type="entry name" value="MECDP_synthase"/>
    <property type="match status" value="1"/>
</dbReference>
<evidence type="ECO:0000256" key="3">
    <source>
        <dbReference type="ARBA" id="ARBA00004709"/>
    </source>
</evidence>
<dbReference type="AlphaFoldDB" id="A0A1W1BSB9"/>
<dbReference type="NCBIfam" id="NF006899">
    <property type="entry name" value="PRK09382.1"/>
    <property type="match status" value="1"/>
</dbReference>
<dbReference type="InterPro" id="IPR034683">
    <property type="entry name" value="IspD/TarI"/>
</dbReference>
<dbReference type="GO" id="GO:0016114">
    <property type="term" value="P:terpenoid biosynthetic process"/>
    <property type="evidence" value="ECO:0007669"/>
    <property type="project" value="InterPro"/>
</dbReference>
<dbReference type="GO" id="GO:0019288">
    <property type="term" value="P:isopentenyl diphosphate biosynthetic process, methylerythritol 4-phosphate pathway"/>
    <property type="evidence" value="ECO:0007669"/>
    <property type="project" value="UniProtKB-UniPathway"/>
</dbReference>
<evidence type="ECO:0000256" key="7">
    <source>
        <dbReference type="ARBA" id="ARBA00022723"/>
    </source>
</evidence>
<dbReference type="SUPFAM" id="SSF53448">
    <property type="entry name" value="Nucleotide-diphospho-sugar transferases"/>
    <property type="match status" value="1"/>
</dbReference>
<comment type="pathway">
    <text evidence="3">Isoprenoid biosynthesis; isopentenyl diphosphate biosynthesis via DXP pathway; isopentenyl diphosphate from 1-deoxy-D-xylulose 5-phosphate: step 4/6.</text>
</comment>
<dbReference type="NCBIfam" id="TIGR00151">
    <property type="entry name" value="ispF"/>
    <property type="match status" value="1"/>
</dbReference>
<evidence type="ECO:0000313" key="12">
    <source>
        <dbReference type="EMBL" id="SFV56377.1"/>
    </source>
</evidence>
<comment type="catalytic activity">
    <reaction evidence="1">
        <text>4-CDP-2-C-methyl-D-erythritol 2-phosphate = 2-C-methyl-D-erythritol 2,4-cyclic diphosphate + CMP</text>
        <dbReference type="Rhea" id="RHEA:23864"/>
        <dbReference type="ChEBI" id="CHEBI:57919"/>
        <dbReference type="ChEBI" id="CHEBI:58483"/>
        <dbReference type="ChEBI" id="CHEBI:60377"/>
        <dbReference type="EC" id="4.6.1.12"/>
    </reaction>
</comment>
<dbReference type="EC" id="4.6.1.12" evidence="4"/>
<dbReference type="CDD" id="cd02516">
    <property type="entry name" value="CDP-ME_synthetase"/>
    <property type="match status" value="1"/>
</dbReference>
<proteinExistence type="inferred from homology"/>
<evidence type="ECO:0000256" key="5">
    <source>
        <dbReference type="ARBA" id="ARBA00022679"/>
    </source>
</evidence>
<dbReference type="InterPro" id="IPR036571">
    <property type="entry name" value="MECDP_synthase_sf"/>
</dbReference>
<dbReference type="HAMAP" id="MF_00107">
    <property type="entry name" value="IspF"/>
    <property type="match status" value="1"/>
</dbReference>
<dbReference type="EMBL" id="FPHB01000038">
    <property type="protein sequence ID" value="SFV56377.1"/>
    <property type="molecule type" value="Genomic_DNA"/>
</dbReference>
<dbReference type="InterPro" id="IPR003526">
    <property type="entry name" value="MECDP_synthase"/>
</dbReference>
<dbReference type="InterPro" id="IPR029044">
    <property type="entry name" value="Nucleotide-diphossugar_trans"/>
</dbReference>
<dbReference type="GO" id="GO:0070567">
    <property type="term" value="F:cytidylyltransferase activity"/>
    <property type="evidence" value="ECO:0007669"/>
    <property type="project" value="InterPro"/>
</dbReference>
<dbReference type="HAMAP" id="MF_01520">
    <property type="entry name" value="IspDF"/>
    <property type="match status" value="1"/>
</dbReference>
<evidence type="ECO:0000256" key="6">
    <source>
        <dbReference type="ARBA" id="ARBA00022695"/>
    </source>
</evidence>
<dbReference type="Gene3D" id="3.30.1330.50">
    <property type="entry name" value="2-C-methyl-D-erythritol 2,4-cyclodiphosphate synthase"/>
    <property type="match status" value="1"/>
</dbReference>
<dbReference type="InterPro" id="IPR026596">
    <property type="entry name" value="IspD/F"/>
</dbReference>
<organism evidence="12">
    <name type="scientific">hydrothermal vent metagenome</name>
    <dbReference type="NCBI Taxonomy" id="652676"/>
    <lineage>
        <taxon>unclassified sequences</taxon>
        <taxon>metagenomes</taxon>
        <taxon>ecological metagenomes</taxon>
    </lineage>
</organism>
<dbReference type="GO" id="GO:0046872">
    <property type="term" value="F:metal ion binding"/>
    <property type="evidence" value="ECO:0007669"/>
    <property type="project" value="UniProtKB-KW"/>
</dbReference>
<comment type="cofactor">
    <cofactor evidence="2">
        <name>a divalent metal cation</name>
        <dbReference type="ChEBI" id="CHEBI:60240"/>
    </cofactor>
</comment>
<reference evidence="12" key="1">
    <citation type="submission" date="2016-10" db="EMBL/GenBank/DDBJ databases">
        <authorList>
            <person name="de Groot N.N."/>
        </authorList>
    </citation>
    <scope>NUCLEOTIDE SEQUENCE</scope>
</reference>
<dbReference type="PANTHER" id="PTHR43181">
    <property type="entry name" value="2-C-METHYL-D-ERYTHRITOL 2,4-CYCLODIPHOSPHATE SYNTHASE, CHLOROPLASTIC"/>
    <property type="match status" value="1"/>
</dbReference>
<keyword evidence="9 12" id="KW-0456">Lyase</keyword>
<keyword evidence="8" id="KW-0414">Isoprene biosynthesis</keyword>
<accession>A0A1W1BSB9</accession>
<evidence type="ECO:0000259" key="11">
    <source>
        <dbReference type="Pfam" id="PF02542"/>
    </source>
</evidence>